<dbReference type="InterPro" id="IPR023985">
    <property type="entry name" value="SDR_subfam_1"/>
</dbReference>
<dbReference type="PANTHER" id="PTHR24321:SF8">
    <property type="entry name" value="ESTRADIOL 17-BETA-DEHYDROGENASE 8-RELATED"/>
    <property type="match status" value="1"/>
</dbReference>
<evidence type="ECO:0000313" key="5">
    <source>
        <dbReference type="EMBL" id="SDC71752.1"/>
    </source>
</evidence>
<dbReference type="FunFam" id="3.40.50.720:FF:000084">
    <property type="entry name" value="Short-chain dehydrogenase reductase"/>
    <property type="match status" value="1"/>
</dbReference>
<dbReference type="EMBL" id="FMZF01000003">
    <property type="protein sequence ID" value="SDC71752.1"/>
    <property type="molecule type" value="Genomic_DNA"/>
</dbReference>
<organism evidence="5 6">
    <name type="scientific">Geodermatophilus telluris</name>
    <dbReference type="NCBI Taxonomy" id="1190417"/>
    <lineage>
        <taxon>Bacteria</taxon>
        <taxon>Bacillati</taxon>
        <taxon>Actinomycetota</taxon>
        <taxon>Actinomycetes</taxon>
        <taxon>Geodermatophilales</taxon>
        <taxon>Geodermatophilaceae</taxon>
        <taxon>Geodermatophilus</taxon>
    </lineage>
</organism>
<reference evidence="6" key="1">
    <citation type="submission" date="2016-10" db="EMBL/GenBank/DDBJ databases">
        <authorList>
            <person name="Varghese N."/>
            <person name="Submissions S."/>
        </authorList>
    </citation>
    <scope>NUCLEOTIDE SEQUENCE [LARGE SCALE GENOMIC DNA]</scope>
    <source>
        <strain evidence="6">DSM 45421</strain>
    </source>
</reference>
<dbReference type="GO" id="GO:0016491">
    <property type="term" value="F:oxidoreductase activity"/>
    <property type="evidence" value="ECO:0007669"/>
    <property type="project" value="UniProtKB-KW"/>
</dbReference>
<proteinExistence type="inferred from homology"/>
<dbReference type="NCBIfam" id="NF009467">
    <property type="entry name" value="PRK12826.1-3"/>
    <property type="match status" value="1"/>
</dbReference>
<dbReference type="InterPro" id="IPR036291">
    <property type="entry name" value="NAD(P)-bd_dom_sf"/>
</dbReference>
<dbReference type="InterPro" id="IPR020904">
    <property type="entry name" value="Sc_DH/Rdtase_CS"/>
</dbReference>
<dbReference type="PANTHER" id="PTHR24321">
    <property type="entry name" value="DEHYDROGENASES, SHORT CHAIN"/>
    <property type="match status" value="1"/>
</dbReference>
<comment type="similarity">
    <text evidence="1 4">Belongs to the short-chain dehydrogenases/reductases (SDR) family.</text>
</comment>
<keyword evidence="2" id="KW-0560">Oxidoreductase</keyword>
<gene>
    <name evidence="5" type="ORF">SAMN05660690_2255</name>
</gene>
<dbReference type="SUPFAM" id="SSF51735">
    <property type="entry name" value="NAD(P)-binding Rossmann-fold domains"/>
    <property type="match status" value="1"/>
</dbReference>
<evidence type="ECO:0000256" key="3">
    <source>
        <dbReference type="ARBA" id="ARBA00023027"/>
    </source>
</evidence>
<protein>
    <submittedName>
        <fullName evidence="5">(+)-trans-carveol dehydrogenase</fullName>
    </submittedName>
</protein>
<dbReference type="PROSITE" id="PS00061">
    <property type="entry name" value="ADH_SHORT"/>
    <property type="match status" value="1"/>
</dbReference>
<dbReference type="PRINTS" id="PR00080">
    <property type="entry name" value="SDRFAMILY"/>
</dbReference>
<dbReference type="InterPro" id="IPR002347">
    <property type="entry name" value="SDR_fam"/>
</dbReference>
<name>A0A1G6NUZ2_9ACTN</name>
<dbReference type="PRINTS" id="PR00081">
    <property type="entry name" value="GDHRDH"/>
</dbReference>
<evidence type="ECO:0000256" key="4">
    <source>
        <dbReference type="RuleBase" id="RU000363"/>
    </source>
</evidence>
<dbReference type="AlphaFoldDB" id="A0A1G6NUZ2"/>
<dbReference type="Proteomes" id="UP000199416">
    <property type="component" value="Unassembled WGS sequence"/>
</dbReference>
<keyword evidence="6" id="KW-1185">Reference proteome</keyword>
<evidence type="ECO:0000313" key="6">
    <source>
        <dbReference type="Proteomes" id="UP000199416"/>
    </source>
</evidence>
<keyword evidence="3" id="KW-0520">NAD</keyword>
<dbReference type="NCBIfam" id="TIGR03971">
    <property type="entry name" value="SDR_subfam_1"/>
    <property type="match status" value="1"/>
</dbReference>
<dbReference type="Gene3D" id="3.40.50.720">
    <property type="entry name" value="NAD(P)-binding Rossmann-like Domain"/>
    <property type="match status" value="1"/>
</dbReference>
<dbReference type="STRING" id="1190417.SAMN05660690_2255"/>
<dbReference type="OrthoDB" id="286404at2"/>
<dbReference type="CDD" id="cd05233">
    <property type="entry name" value="SDR_c"/>
    <property type="match status" value="1"/>
</dbReference>
<accession>A0A1G6NUZ2</accession>
<dbReference type="RefSeq" id="WP_091365957.1">
    <property type="nucleotide sequence ID" value="NZ_FMZF01000003.1"/>
</dbReference>
<evidence type="ECO:0000256" key="2">
    <source>
        <dbReference type="ARBA" id="ARBA00023002"/>
    </source>
</evidence>
<evidence type="ECO:0000256" key="1">
    <source>
        <dbReference type="ARBA" id="ARBA00006484"/>
    </source>
</evidence>
<dbReference type="Pfam" id="PF00106">
    <property type="entry name" value="adh_short"/>
    <property type="match status" value="1"/>
</dbReference>
<sequence length="278" mass="29631">MGRLDGKVVFVTGAGRGMGRSHAIRLAREGADVVGMDACGPIPSATGPVTTPEDLADTVRAVERLDRRMVTFQADVTDEEALTAGLADGVAQLGRLDCAVANAGIGVPPHEVADTPAQEWRDMLETNLTGVFLTAKAAIPHVRAHGEGGSLVLVSSALGLRGMPNVASYVAAKHGVVGLMRSLALELAPERIRVNSIHPTNVDTPLIQNENVYRLFRPDLEHPTREDVSGVFQDLNLLPTPWVQPEDVSEAVLYLAADDSGRWVTGTTHRVDAGWITK</sequence>